<evidence type="ECO:0000259" key="5">
    <source>
        <dbReference type="Pfam" id="PF00561"/>
    </source>
</evidence>
<dbReference type="InterPro" id="IPR000952">
    <property type="entry name" value="AB_hydrolase_4_CS"/>
</dbReference>
<dbReference type="GO" id="GO:0034338">
    <property type="term" value="F:short-chain carboxylesterase activity"/>
    <property type="evidence" value="ECO:0007669"/>
    <property type="project" value="TreeGrafter"/>
</dbReference>
<proteinExistence type="inferred from homology"/>
<evidence type="ECO:0000256" key="1">
    <source>
        <dbReference type="ARBA" id="ARBA00010884"/>
    </source>
</evidence>
<reference evidence="6 7" key="1">
    <citation type="submission" date="2019-03" db="EMBL/GenBank/DDBJ databases">
        <title>Freshwater and sediment microbial communities from various areas in North America, analyzing microbe dynamics in response to fracking.</title>
        <authorList>
            <person name="Lamendella R."/>
        </authorList>
    </citation>
    <scope>NUCLEOTIDE SEQUENCE [LARGE SCALE GENOMIC DNA]</scope>
    <source>
        <strain evidence="6 7">18_TX</strain>
    </source>
</reference>
<keyword evidence="7" id="KW-1185">Reference proteome</keyword>
<comment type="caution">
    <text evidence="6">The sequence shown here is derived from an EMBL/GenBank/DDBJ whole genome shotgun (WGS) entry which is preliminary data.</text>
</comment>
<dbReference type="PROSITE" id="PS01133">
    <property type="entry name" value="UPF0017"/>
    <property type="match status" value="1"/>
</dbReference>
<keyword evidence="2" id="KW-0719">Serine esterase</keyword>
<evidence type="ECO:0000313" key="7">
    <source>
        <dbReference type="Proteomes" id="UP000295531"/>
    </source>
</evidence>
<name>A0A4R6NYX5_9GAMM</name>
<feature type="active site" description="Charge relay system" evidence="4">
    <location>
        <position position="270"/>
    </location>
</feature>
<evidence type="ECO:0000256" key="3">
    <source>
        <dbReference type="ARBA" id="ARBA00022801"/>
    </source>
</evidence>
<dbReference type="InterPro" id="IPR029058">
    <property type="entry name" value="AB_hydrolase_fold"/>
</dbReference>
<sequence>MNIANFIPPLGLSNPHLQTLWPRAVLPKRSWSGDWQMFELADGDFVDLCWRKRPEKGSKRPLLVIFHGLEGSVDSPYVWQTMEQAHALGWTTVVMHFRGCGINGINRLPRAYHSGDTTDATEFLTWLQQTYPDAPLYLAGFSLGGNILAQLLTTAAGKAAKAAAIACAPLDLHSCSERIDQGFSRLYRRYLLTPLKQKFEQKREQGILDEQHPLATLDVKPMRSFFEFDDKVTAPLHGFTGVDDYYQRASGKQFLADISVPTLIIHAEDDPFMGAAVVPQKTQLSSAIRYELSPHGGHMGFIQRRSKQWHSWLPGRLLKHLASYQSNVQCYDDHKGAC</sequence>
<dbReference type="PANTHER" id="PTHR10794">
    <property type="entry name" value="ABHYDROLASE DOMAIN-CONTAINING PROTEIN"/>
    <property type="match status" value="1"/>
</dbReference>
<evidence type="ECO:0000256" key="2">
    <source>
        <dbReference type="ARBA" id="ARBA00022487"/>
    </source>
</evidence>
<dbReference type="Pfam" id="PF00561">
    <property type="entry name" value="Abhydrolase_1"/>
    <property type="match status" value="1"/>
</dbReference>
<gene>
    <name evidence="6" type="ORF">DEU29_12415</name>
</gene>
<dbReference type="GO" id="GO:0047372">
    <property type="term" value="F:monoacylglycerol lipase activity"/>
    <property type="evidence" value="ECO:0007669"/>
    <property type="project" value="TreeGrafter"/>
</dbReference>
<organism evidence="6 7">
    <name type="scientific">Idiomarina aquatica</name>
    <dbReference type="NCBI Taxonomy" id="1327752"/>
    <lineage>
        <taxon>Bacteria</taxon>
        <taxon>Pseudomonadati</taxon>
        <taxon>Pseudomonadota</taxon>
        <taxon>Gammaproteobacteria</taxon>
        <taxon>Alteromonadales</taxon>
        <taxon>Idiomarinaceae</taxon>
        <taxon>Idiomarina</taxon>
    </lineage>
</organism>
<accession>A0A4R6NYX5</accession>
<feature type="active site" description="Charge relay system" evidence="4">
    <location>
        <position position="142"/>
    </location>
</feature>
<evidence type="ECO:0000256" key="4">
    <source>
        <dbReference type="PIRSR" id="PIRSR005211-1"/>
    </source>
</evidence>
<dbReference type="OrthoDB" id="332676at2"/>
<dbReference type="AlphaFoldDB" id="A0A4R6NYX5"/>
<keyword evidence="3" id="KW-0378">Hydrolase</keyword>
<protein>
    <recommendedName>
        <fullName evidence="5">AB hydrolase-1 domain-containing protein</fullName>
    </recommendedName>
</protein>
<dbReference type="PANTHER" id="PTHR10794:SF94">
    <property type="entry name" value="ESTERASE YHET-RELATED"/>
    <property type="match status" value="1"/>
</dbReference>
<dbReference type="Proteomes" id="UP000295531">
    <property type="component" value="Unassembled WGS sequence"/>
</dbReference>
<dbReference type="SUPFAM" id="SSF53474">
    <property type="entry name" value="alpha/beta-Hydrolases"/>
    <property type="match status" value="1"/>
</dbReference>
<dbReference type="InterPro" id="IPR012020">
    <property type="entry name" value="ABHD4"/>
</dbReference>
<feature type="domain" description="AB hydrolase-1" evidence="5">
    <location>
        <begin position="61"/>
        <end position="303"/>
    </location>
</feature>
<dbReference type="RefSeq" id="WP_133540690.1">
    <property type="nucleotide sequence ID" value="NZ_SNXI01000024.1"/>
</dbReference>
<dbReference type="NCBIfam" id="NF008218">
    <property type="entry name" value="PRK10985.1"/>
    <property type="match status" value="1"/>
</dbReference>
<comment type="similarity">
    <text evidence="1">Belongs to the AB hydrolase superfamily. AB hydrolase 4 family.</text>
</comment>
<dbReference type="InterPro" id="IPR050960">
    <property type="entry name" value="AB_hydrolase_4_sf"/>
</dbReference>
<dbReference type="PIRSF" id="PIRSF005211">
    <property type="entry name" value="Ab_hydro_YheT"/>
    <property type="match status" value="1"/>
</dbReference>
<dbReference type="Gene3D" id="3.40.50.1820">
    <property type="entry name" value="alpha/beta hydrolase"/>
    <property type="match status" value="1"/>
</dbReference>
<dbReference type="InterPro" id="IPR000073">
    <property type="entry name" value="AB_hydrolase_1"/>
</dbReference>
<evidence type="ECO:0000313" key="6">
    <source>
        <dbReference type="EMBL" id="TDP28019.1"/>
    </source>
</evidence>
<dbReference type="EMBL" id="SNXI01000024">
    <property type="protein sequence ID" value="TDP28019.1"/>
    <property type="molecule type" value="Genomic_DNA"/>
</dbReference>
<feature type="active site" description="Charge relay system" evidence="4">
    <location>
        <position position="298"/>
    </location>
</feature>